<gene>
    <name evidence="4" type="ORF">IRI77_03435</name>
</gene>
<dbReference type="Proteomes" id="UP000593892">
    <property type="component" value="Chromosome"/>
</dbReference>
<name>A0A7S7NTL2_PALFE</name>
<accession>A0A7S7NTL2</accession>
<feature type="signal peptide" evidence="2">
    <location>
        <begin position="1"/>
        <end position="24"/>
    </location>
</feature>
<keyword evidence="5" id="KW-1185">Reference proteome</keyword>
<evidence type="ECO:0000256" key="2">
    <source>
        <dbReference type="SAM" id="SignalP"/>
    </source>
</evidence>
<dbReference type="AlphaFoldDB" id="A0A7S7NTL2"/>
<feature type="domain" description="Alginate export" evidence="3">
    <location>
        <begin position="67"/>
        <end position="452"/>
    </location>
</feature>
<reference evidence="4 5" key="1">
    <citation type="submission" date="2020-10" db="EMBL/GenBank/DDBJ databases">
        <title>Complete genome sequence of Paludibaculum fermentans P105T, a facultatively anaerobic acidobacterium capable of dissimilatory Fe(III) reduction.</title>
        <authorList>
            <person name="Dedysh S.N."/>
            <person name="Beletsky A.V."/>
            <person name="Kulichevskaya I.S."/>
            <person name="Mardanov A.V."/>
            <person name="Ravin N.V."/>
        </authorList>
    </citation>
    <scope>NUCLEOTIDE SEQUENCE [LARGE SCALE GENOMIC DNA]</scope>
    <source>
        <strain evidence="4 5">P105</strain>
    </source>
</reference>
<feature type="chain" id="PRO_5032814282" evidence="2">
    <location>
        <begin position="25"/>
        <end position="465"/>
    </location>
</feature>
<dbReference type="RefSeq" id="WP_194450686.1">
    <property type="nucleotide sequence ID" value="NZ_CP063849.1"/>
</dbReference>
<keyword evidence="2" id="KW-0732">Signal</keyword>
<organism evidence="4 5">
    <name type="scientific">Paludibaculum fermentans</name>
    <dbReference type="NCBI Taxonomy" id="1473598"/>
    <lineage>
        <taxon>Bacteria</taxon>
        <taxon>Pseudomonadati</taxon>
        <taxon>Acidobacteriota</taxon>
        <taxon>Terriglobia</taxon>
        <taxon>Bryobacterales</taxon>
        <taxon>Bryobacteraceae</taxon>
        <taxon>Paludibaculum</taxon>
    </lineage>
</organism>
<evidence type="ECO:0000313" key="5">
    <source>
        <dbReference type="Proteomes" id="UP000593892"/>
    </source>
</evidence>
<feature type="region of interest" description="Disordered" evidence="1">
    <location>
        <begin position="24"/>
        <end position="43"/>
    </location>
</feature>
<protein>
    <submittedName>
        <fullName evidence="4">Alginate export family protein</fullName>
    </submittedName>
</protein>
<evidence type="ECO:0000259" key="3">
    <source>
        <dbReference type="Pfam" id="PF13372"/>
    </source>
</evidence>
<dbReference type="EMBL" id="CP063849">
    <property type="protein sequence ID" value="QOY89024.1"/>
    <property type="molecule type" value="Genomic_DNA"/>
</dbReference>
<dbReference type="KEGG" id="pfer:IRI77_03435"/>
<sequence>MLCYARFILVLPLLGAGLGAQATAQPAPPFKAQRSDEDYSYLKDPSRRQDDLDLLKYIPLSADGDSYVSLGGEVRERFEFFNNGGWGREPKDTNGYLLQRYMFHADFHLGSRIRFFGQFKSGLENGRNGGPRPPDADKADVQQAFLEAQLTGSPKEGVALRVGRQEISFGTSRLVSFREGPNVRQTFDGARLTVLQAGWRLDLFATKPVETNRGAFDDSPDHARSFWGTYAVHKLPVLPKGNIDLYYFGIDRRLARFDAGAGREQRHSAGARIWGSTEAWDYNIEPVFQWGRFGAGDIRAWTVASDTGYHLSSVRFHPRIGLKADAASGDHHPGDGRLGTFNAMFPKGAYFSEADLLGPYNVMDLHPSMELHLLKNLSLTMDGDFFWRQSTRDGVYGIAANLLQTGRTATARFIGSHTSAQAEWRLDRHWSVTGMYLHFFPGEFLRQAPPARNVNFVAVWTTYKF</sequence>
<dbReference type="Gene3D" id="2.40.160.100">
    <property type="match status" value="1"/>
</dbReference>
<dbReference type="Pfam" id="PF13372">
    <property type="entry name" value="Alginate_exp"/>
    <property type="match status" value="1"/>
</dbReference>
<dbReference type="InterPro" id="IPR053728">
    <property type="entry name" value="Alginate_Permeability_Chnl"/>
</dbReference>
<dbReference type="InterPro" id="IPR025388">
    <property type="entry name" value="Alginate_export_dom"/>
</dbReference>
<evidence type="ECO:0000313" key="4">
    <source>
        <dbReference type="EMBL" id="QOY89024.1"/>
    </source>
</evidence>
<proteinExistence type="predicted"/>
<evidence type="ECO:0000256" key="1">
    <source>
        <dbReference type="SAM" id="MobiDB-lite"/>
    </source>
</evidence>
<feature type="compositionally biased region" description="Basic and acidic residues" evidence="1">
    <location>
        <begin position="33"/>
        <end position="43"/>
    </location>
</feature>